<sequence>MCRSQLRSHGARETSMDIHSLCARHIRQLAATARDPPDEDEGIFGCWHGHPKSAPNSSMRIILVGRDHSPRIHSGPGRPGLAPSRFVSLSVSHPTNASLSSSPTDGRRRRRRRSEDRMGPSFRCRGVQVSDEI</sequence>
<dbReference type="AlphaFoldDB" id="A0A2R6XLT7"/>
<keyword evidence="3" id="KW-1185">Reference proteome</keyword>
<dbReference type="EMBL" id="KZ772681">
    <property type="protein sequence ID" value="PTQ47006.1"/>
    <property type="molecule type" value="Genomic_DNA"/>
</dbReference>
<name>A0A2R6XLT7_MARPO</name>
<evidence type="ECO:0000313" key="2">
    <source>
        <dbReference type="EMBL" id="PTQ47006.1"/>
    </source>
</evidence>
<dbReference type="Gramene" id="Mp7g14240.1">
    <property type="protein sequence ID" value="Mp7g14240.1.cds1"/>
    <property type="gene ID" value="Mp7g14240"/>
</dbReference>
<feature type="region of interest" description="Disordered" evidence="1">
    <location>
        <begin position="33"/>
        <end position="133"/>
    </location>
</feature>
<evidence type="ECO:0000313" key="3">
    <source>
        <dbReference type="Proteomes" id="UP000244005"/>
    </source>
</evidence>
<dbReference type="Proteomes" id="UP000244005">
    <property type="component" value="Unassembled WGS sequence"/>
</dbReference>
<proteinExistence type="predicted"/>
<gene>
    <name evidence="2" type="ORF">MARPO_0009s0109</name>
</gene>
<protein>
    <submittedName>
        <fullName evidence="2">Uncharacterized protein</fullName>
    </submittedName>
</protein>
<accession>A0A2R6XLT7</accession>
<evidence type="ECO:0000256" key="1">
    <source>
        <dbReference type="SAM" id="MobiDB-lite"/>
    </source>
</evidence>
<organism evidence="2 3">
    <name type="scientific">Marchantia polymorpha</name>
    <name type="common">Common liverwort</name>
    <name type="synonym">Marchantia aquatica</name>
    <dbReference type="NCBI Taxonomy" id="3197"/>
    <lineage>
        <taxon>Eukaryota</taxon>
        <taxon>Viridiplantae</taxon>
        <taxon>Streptophyta</taxon>
        <taxon>Embryophyta</taxon>
        <taxon>Marchantiophyta</taxon>
        <taxon>Marchantiopsida</taxon>
        <taxon>Marchantiidae</taxon>
        <taxon>Marchantiales</taxon>
        <taxon>Marchantiaceae</taxon>
        <taxon>Marchantia</taxon>
    </lineage>
</organism>
<feature type="compositionally biased region" description="Polar residues" evidence="1">
    <location>
        <begin position="87"/>
        <end position="104"/>
    </location>
</feature>
<reference evidence="3" key="1">
    <citation type="journal article" date="2017" name="Cell">
        <title>Insights into land plant evolution garnered from the Marchantia polymorpha genome.</title>
        <authorList>
            <person name="Bowman J.L."/>
            <person name="Kohchi T."/>
            <person name="Yamato K.T."/>
            <person name="Jenkins J."/>
            <person name="Shu S."/>
            <person name="Ishizaki K."/>
            <person name="Yamaoka S."/>
            <person name="Nishihama R."/>
            <person name="Nakamura Y."/>
            <person name="Berger F."/>
            <person name="Adam C."/>
            <person name="Aki S.S."/>
            <person name="Althoff F."/>
            <person name="Araki T."/>
            <person name="Arteaga-Vazquez M.A."/>
            <person name="Balasubrmanian S."/>
            <person name="Barry K."/>
            <person name="Bauer D."/>
            <person name="Boehm C.R."/>
            <person name="Briginshaw L."/>
            <person name="Caballero-Perez J."/>
            <person name="Catarino B."/>
            <person name="Chen F."/>
            <person name="Chiyoda S."/>
            <person name="Chovatia M."/>
            <person name="Davies K.M."/>
            <person name="Delmans M."/>
            <person name="Demura T."/>
            <person name="Dierschke T."/>
            <person name="Dolan L."/>
            <person name="Dorantes-Acosta A.E."/>
            <person name="Eklund D.M."/>
            <person name="Florent S.N."/>
            <person name="Flores-Sandoval E."/>
            <person name="Fujiyama A."/>
            <person name="Fukuzawa H."/>
            <person name="Galik B."/>
            <person name="Grimanelli D."/>
            <person name="Grimwood J."/>
            <person name="Grossniklaus U."/>
            <person name="Hamada T."/>
            <person name="Haseloff J."/>
            <person name="Hetherington A.J."/>
            <person name="Higo A."/>
            <person name="Hirakawa Y."/>
            <person name="Hundley H.N."/>
            <person name="Ikeda Y."/>
            <person name="Inoue K."/>
            <person name="Inoue S.I."/>
            <person name="Ishida S."/>
            <person name="Jia Q."/>
            <person name="Kakita M."/>
            <person name="Kanazawa T."/>
            <person name="Kawai Y."/>
            <person name="Kawashima T."/>
            <person name="Kennedy M."/>
            <person name="Kinose K."/>
            <person name="Kinoshita T."/>
            <person name="Kohara Y."/>
            <person name="Koide E."/>
            <person name="Komatsu K."/>
            <person name="Kopischke S."/>
            <person name="Kubo M."/>
            <person name="Kyozuka J."/>
            <person name="Lagercrantz U."/>
            <person name="Lin S.S."/>
            <person name="Lindquist E."/>
            <person name="Lipzen A.M."/>
            <person name="Lu C.W."/>
            <person name="De Luna E."/>
            <person name="Martienssen R.A."/>
            <person name="Minamino N."/>
            <person name="Mizutani M."/>
            <person name="Mizutani M."/>
            <person name="Mochizuki N."/>
            <person name="Monte I."/>
            <person name="Mosher R."/>
            <person name="Nagasaki H."/>
            <person name="Nakagami H."/>
            <person name="Naramoto S."/>
            <person name="Nishitani K."/>
            <person name="Ohtani M."/>
            <person name="Okamoto T."/>
            <person name="Okumura M."/>
            <person name="Phillips J."/>
            <person name="Pollak B."/>
            <person name="Reinders A."/>
            <person name="Rovekamp M."/>
            <person name="Sano R."/>
            <person name="Sawa S."/>
            <person name="Schmid M.W."/>
            <person name="Shirakawa M."/>
            <person name="Solano R."/>
            <person name="Spunde A."/>
            <person name="Suetsugu N."/>
            <person name="Sugano S."/>
            <person name="Sugiyama A."/>
            <person name="Sun R."/>
            <person name="Suzuki Y."/>
            <person name="Takenaka M."/>
            <person name="Takezawa D."/>
            <person name="Tomogane H."/>
            <person name="Tsuzuki M."/>
            <person name="Ueda T."/>
            <person name="Umeda M."/>
            <person name="Ward J.M."/>
            <person name="Watanabe Y."/>
            <person name="Yazaki K."/>
            <person name="Yokoyama R."/>
            <person name="Yoshitake Y."/>
            <person name="Yotsui I."/>
            <person name="Zachgo S."/>
            <person name="Schmutz J."/>
        </authorList>
    </citation>
    <scope>NUCLEOTIDE SEQUENCE [LARGE SCALE GENOMIC DNA]</scope>
    <source>
        <strain evidence="3">Tak-1</strain>
    </source>
</reference>